<feature type="binding site" evidence="2">
    <location>
        <position position="386"/>
    </location>
    <ligand>
        <name>Zn(2+)</name>
        <dbReference type="ChEBI" id="CHEBI:29105"/>
        <note>catalytic</note>
    </ligand>
</feature>
<feature type="binding site" evidence="2">
    <location>
        <position position="363"/>
    </location>
    <ligand>
        <name>Zn(2+)</name>
        <dbReference type="ChEBI" id="CHEBI:29105"/>
        <note>catalytic</note>
    </ligand>
</feature>
<dbReference type="EMBL" id="QKZV01000003">
    <property type="protein sequence ID" value="PZX63429.1"/>
    <property type="molecule type" value="Genomic_DNA"/>
</dbReference>
<feature type="active site" description="Proton donor" evidence="1">
    <location>
        <position position="471"/>
    </location>
</feature>
<dbReference type="InterPro" id="IPR027268">
    <property type="entry name" value="Peptidase_M4/M1_CTD_sf"/>
</dbReference>
<keyword evidence="6" id="KW-1185">Reference proteome</keyword>
<comment type="cofactor">
    <cofactor evidence="2">
        <name>Zn(2+)</name>
        <dbReference type="ChEBI" id="CHEBI:29105"/>
    </cofactor>
    <text evidence="2">Binds 1 zinc ion per subunit.</text>
</comment>
<dbReference type="GO" id="GO:0008237">
    <property type="term" value="F:metallopeptidase activity"/>
    <property type="evidence" value="ECO:0007669"/>
    <property type="project" value="InterPro"/>
</dbReference>
<evidence type="ECO:0000256" key="1">
    <source>
        <dbReference type="PIRSR" id="PIRSR634015-1"/>
    </source>
</evidence>
<dbReference type="Gene3D" id="1.10.390.10">
    <property type="entry name" value="Neutral Protease Domain 2"/>
    <property type="match status" value="1"/>
</dbReference>
<dbReference type="SUPFAM" id="SSF55486">
    <property type="entry name" value="Metalloproteases ('zincins'), catalytic domain"/>
    <property type="match status" value="1"/>
</dbReference>
<comment type="caution">
    <text evidence="5">The sequence shown here is derived from an EMBL/GenBank/DDBJ whole genome shotgun (WGS) entry which is preliminary data.</text>
</comment>
<feature type="binding site" evidence="2">
    <location>
        <position position="367"/>
    </location>
    <ligand>
        <name>Zn(2+)</name>
        <dbReference type="ChEBI" id="CHEBI:29105"/>
        <note>catalytic</note>
    </ligand>
</feature>
<dbReference type="AlphaFoldDB" id="A0A2W7S8T4"/>
<accession>A0A2W7S8T4</accession>
<feature type="chain" id="PRO_5015892644" description="Peptidase M1 membrane alanine aminopeptidase domain-containing protein" evidence="3">
    <location>
        <begin position="22"/>
        <end position="647"/>
    </location>
</feature>
<dbReference type="CDD" id="cd09604">
    <property type="entry name" value="M1_APN_like"/>
    <property type="match status" value="1"/>
</dbReference>
<evidence type="ECO:0000256" key="2">
    <source>
        <dbReference type="PIRSR" id="PIRSR634015-3"/>
    </source>
</evidence>
<dbReference type="PANTHER" id="PTHR45726">
    <property type="entry name" value="LEUKOTRIENE A-4 HYDROLASE"/>
    <property type="match status" value="1"/>
</dbReference>
<feature type="signal peptide" evidence="3">
    <location>
        <begin position="1"/>
        <end position="21"/>
    </location>
</feature>
<protein>
    <recommendedName>
        <fullName evidence="4">Peptidase M1 membrane alanine aminopeptidase domain-containing protein</fullName>
    </recommendedName>
</protein>
<evidence type="ECO:0000313" key="6">
    <source>
        <dbReference type="Proteomes" id="UP000249720"/>
    </source>
</evidence>
<dbReference type="InterPro" id="IPR034015">
    <property type="entry name" value="M1_LTA4H"/>
</dbReference>
<feature type="active site" description="Proton acceptor" evidence="1">
    <location>
        <position position="364"/>
    </location>
</feature>
<evidence type="ECO:0000256" key="3">
    <source>
        <dbReference type="SAM" id="SignalP"/>
    </source>
</evidence>
<dbReference type="Pfam" id="PF01433">
    <property type="entry name" value="Peptidase_M1"/>
    <property type="match status" value="1"/>
</dbReference>
<proteinExistence type="predicted"/>
<dbReference type="Proteomes" id="UP000249720">
    <property type="component" value="Unassembled WGS sequence"/>
</dbReference>
<reference evidence="5 6" key="1">
    <citation type="submission" date="2018-06" db="EMBL/GenBank/DDBJ databases">
        <title>Genomic Encyclopedia of Archaeal and Bacterial Type Strains, Phase II (KMG-II): from individual species to whole genera.</title>
        <authorList>
            <person name="Goeker M."/>
        </authorList>
    </citation>
    <scope>NUCLEOTIDE SEQUENCE [LARGE SCALE GENOMIC DNA]</scope>
    <source>
        <strain evidence="5 6">DSM 23241</strain>
    </source>
</reference>
<keyword evidence="2" id="KW-0479">Metal-binding</keyword>
<sequence length="647" mass="74791">MMKKISILLLMGLGTISMLFAQPERWQQHIAYQIDVNMDVVTNRFTGSENIVYTNNSPDTLHRVFFHLYWNAFQPNSSMDVRSRELGKIATRQDRNGNPIPDWDSRVKDRISKLQPNEIGYDSVTSITMNGVEQKMIYHETILEVPLSSPILPNSKANFKVAFKAQVPLQIRRSGRDNAEGVRYSMSQWYPKMVEYDYQGWNANPYIAREFYGVWGNFDVKITIDKHYMVAATGVLQKPNEIGFGYESPGVKVPEHKGNTLTWNFIGNNVHDFVWAADPDYKHLSKKVRPGLTLNVFYKAGDAHADSAWNNVLWSAEKVLPYMEKRFGPYPYPQYSFIQGGDGGMEYAMATLIKGPSLGTVFHEWMHSWYQQILGTNESLYPWMDEGFTSYAEAEVMAWYNENFAQQSPYTSIPVKNYLKNKVIEDADKLPKNQYENYAGYFALARSPYEEPMSTHADHFNTNFAYSLAAYSKGAVFLEQLGYIISDSLRNKVLLAYYNTWKFKHPNANDFIRVAEKVSNIELEWYKEYWIYSTKTIDYGIGNIDLVNGKPQITLKRIGKMPMPIDVLITYKDGTSEMHYIPMNLMYGIKPAEDATPRIVHQEWKWTDPEYYFTINRNIGDIRSIEIDPSQRMADVNRSNNKLVIPN</sequence>
<feature type="domain" description="Peptidase M1 membrane alanine aminopeptidase" evidence="4">
    <location>
        <begin position="360"/>
        <end position="529"/>
    </location>
</feature>
<evidence type="ECO:0000313" key="5">
    <source>
        <dbReference type="EMBL" id="PZX63429.1"/>
    </source>
</evidence>
<evidence type="ECO:0000259" key="4">
    <source>
        <dbReference type="Pfam" id="PF01433"/>
    </source>
</evidence>
<keyword evidence="3" id="KW-0732">Signal</keyword>
<dbReference type="RefSeq" id="WP_245897995.1">
    <property type="nucleotide sequence ID" value="NZ_QKZV01000003.1"/>
</dbReference>
<name>A0A2W7S8T4_9BACT</name>
<dbReference type="PANTHER" id="PTHR45726:SF3">
    <property type="entry name" value="LEUKOTRIENE A-4 HYDROLASE"/>
    <property type="match status" value="1"/>
</dbReference>
<dbReference type="InterPro" id="IPR014782">
    <property type="entry name" value="Peptidase_M1_dom"/>
</dbReference>
<organism evidence="5 6">
    <name type="scientific">Hydrotalea sandarakina</name>
    <dbReference type="NCBI Taxonomy" id="1004304"/>
    <lineage>
        <taxon>Bacteria</taxon>
        <taxon>Pseudomonadati</taxon>
        <taxon>Bacteroidota</taxon>
        <taxon>Chitinophagia</taxon>
        <taxon>Chitinophagales</taxon>
        <taxon>Chitinophagaceae</taxon>
        <taxon>Hydrotalea</taxon>
    </lineage>
</organism>
<keyword evidence="2" id="KW-0862">Zinc</keyword>
<gene>
    <name evidence="5" type="ORF">LX80_01073</name>
</gene>
<dbReference type="GO" id="GO:0008270">
    <property type="term" value="F:zinc ion binding"/>
    <property type="evidence" value="ECO:0007669"/>
    <property type="project" value="InterPro"/>
</dbReference>